<evidence type="ECO:0000313" key="3">
    <source>
        <dbReference type="EMBL" id="PWK76558.1"/>
    </source>
</evidence>
<dbReference type="CDD" id="cd00293">
    <property type="entry name" value="USP-like"/>
    <property type="match status" value="1"/>
</dbReference>
<dbReference type="InterPro" id="IPR006015">
    <property type="entry name" value="Universal_stress_UspA"/>
</dbReference>
<name>A0A316H7Y9_9SPHI</name>
<comment type="caution">
    <text evidence="3">The sequence shown here is derived from an EMBL/GenBank/DDBJ whole genome shotgun (WGS) entry which is preliminary data.</text>
</comment>
<sequence>MQNFYTMKIRKILICIDESEFSQHAAEYGFDIAQTYNAGVGLVHVVEPVMPVTDTTDTLTGMPFETSVGLQEAIELENIETERSTVILERARLAFGEGLEVSKFTEHGLTANGIIECAINFNADLIVMGTHQRTGIDKWFLGNVADDVIKHSEIPVLVVPFKK</sequence>
<gene>
    <name evidence="3" type="ORF">LX99_03424</name>
</gene>
<dbReference type="Pfam" id="PF00582">
    <property type="entry name" value="Usp"/>
    <property type="match status" value="1"/>
</dbReference>
<protein>
    <submittedName>
        <fullName evidence="3">Nucleotide-binding universal stress UspA family protein</fullName>
    </submittedName>
</protein>
<dbReference type="PANTHER" id="PTHR46268:SF6">
    <property type="entry name" value="UNIVERSAL STRESS PROTEIN UP12"/>
    <property type="match status" value="1"/>
</dbReference>
<evidence type="ECO:0000256" key="1">
    <source>
        <dbReference type="ARBA" id="ARBA00008791"/>
    </source>
</evidence>
<proteinExistence type="inferred from homology"/>
<reference evidence="3 4" key="1">
    <citation type="submission" date="2018-05" db="EMBL/GenBank/DDBJ databases">
        <title>Genomic Encyclopedia of Archaeal and Bacterial Type Strains, Phase II (KMG-II): from individual species to whole genera.</title>
        <authorList>
            <person name="Goeker M."/>
        </authorList>
    </citation>
    <scope>NUCLEOTIDE SEQUENCE [LARGE SCALE GENOMIC DNA]</scope>
    <source>
        <strain evidence="3 4">DSM 19975</strain>
    </source>
</reference>
<evidence type="ECO:0000259" key="2">
    <source>
        <dbReference type="Pfam" id="PF00582"/>
    </source>
</evidence>
<dbReference type="SUPFAM" id="SSF52402">
    <property type="entry name" value="Adenine nucleotide alpha hydrolases-like"/>
    <property type="match status" value="1"/>
</dbReference>
<dbReference type="InterPro" id="IPR006016">
    <property type="entry name" value="UspA"/>
</dbReference>
<feature type="domain" description="UspA" evidence="2">
    <location>
        <begin position="9"/>
        <end position="160"/>
    </location>
</feature>
<dbReference type="AlphaFoldDB" id="A0A316H7Y9"/>
<keyword evidence="4" id="KW-1185">Reference proteome</keyword>
<dbReference type="PRINTS" id="PR01438">
    <property type="entry name" value="UNVRSLSTRESS"/>
</dbReference>
<accession>A0A316H7Y9</accession>
<dbReference type="EMBL" id="QGHA01000006">
    <property type="protein sequence ID" value="PWK76558.1"/>
    <property type="molecule type" value="Genomic_DNA"/>
</dbReference>
<dbReference type="Proteomes" id="UP000245678">
    <property type="component" value="Unassembled WGS sequence"/>
</dbReference>
<dbReference type="InterPro" id="IPR014729">
    <property type="entry name" value="Rossmann-like_a/b/a_fold"/>
</dbReference>
<comment type="similarity">
    <text evidence="1">Belongs to the universal stress protein A family.</text>
</comment>
<organism evidence="3 4">
    <name type="scientific">Mucilaginibacter oryzae</name>
    <dbReference type="NCBI Taxonomy" id="468058"/>
    <lineage>
        <taxon>Bacteria</taxon>
        <taxon>Pseudomonadati</taxon>
        <taxon>Bacteroidota</taxon>
        <taxon>Sphingobacteriia</taxon>
        <taxon>Sphingobacteriales</taxon>
        <taxon>Sphingobacteriaceae</taxon>
        <taxon>Mucilaginibacter</taxon>
    </lineage>
</organism>
<evidence type="ECO:0000313" key="4">
    <source>
        <dbReference type="Proteomes" id="UP000245678"/>
    </source>
</evidence>
<dbReference type="Gene3D" id="3.40.50.620">
    <property type="entry name" value="HUPs"/>
    <property type="match status" value="1"/>
</dbReference>
<dbReference type="PANTHER" id="PTHR46268">
    <property type="entry name" value="STRESS RESPONSE PROTEIN NHAX"/>
    <property type="match status" value="1"/>
</dbReference>